<evidence type="ECO:0000313" key="4">
    <source>
        <dbReference type="EMBL" id="TNJ26763.1"/>
    </source>
</evidence>
<feature type="compositionally biased region" description="Polar residues" evidence="2">
    <location>
        <begin position="301"/>
        <end position="311"/>
    </location>
</feature>
<dbReference type="Gene3D" id="3.40.850.10">
    <property type="entry name" value="Kinesin motor domain"/>
    <property type="match status" value="1"/>
</dbReference>
<dbReference type="Proteomes" id="UP000315496">
    <property type="component" value="Chromosome 4"/>
</dbReference>
<dbReference type="GO" id="GO:0003777">
    <property type="term" value="F:microtubule motor activity"/>
    <property type="evidence" value="ECO:0007669"/>
    <property type="project" value="InterPro"/>
</dbReference>
<keyword evidence="1" id="KW-0175">Coiled coil</keyword>
<comment type="caution">
    <text evidence="4">The sequence shown here is derived from an EMBL/GenBank/DDBJ whole genome shotgun (WGS) entry which is preliminary data.</text>
</comment>
<keyword evidence="5" id="KW-1185">Reference proteome</keyword>
<evidence type="ECO:0000256" key="1">
    <source>
        <dbReference type="SAM" id="Coils"/>
    </source>
</evidence>
<dbReference type="EMBL" id="VDLU01000004">
    <property type="protein sequence ID" value="TNJ26763.1"/>
    <property type="molecule type" value="Genomic_DNA"/>
</dbReference>
<feature type="region of interest" description="Disordered" evidence="2">
    <location>
        <begin position="301"/>
        <end position="329"/>
    </location>
</feature>
<accession>A0A4Z1SYL7</accession>
<dbReference type="GO" id="GO:0005524">
    <property type="term" value="F:ATP binding"/>
    <property type="evidence" value="ECO:0007669"/>
    <property type="project" value="InterPro"/>
</dbReference>
<gene>
    <name evidence="4" type="ORF">GMRT_10168</name>
</gene>
<evidence type="ECO:0000256" key="2">
    <source>
        <dbReference type="SAM" id="MobiDB-lite"/>
    </source>
</evidence>
<dbReference type="SMART" id="SM00129">
    <property type="entry name" value="KISc"/>
    <property type="match status" value="1"/>
</dbReference>
<dbReference type="InterPro" id="IPR001752">
    <property type="entry name" value="Kinesin_motor_dom"/>
</dbReference>
<feature type="domain" description="Kinesin motor" evidence="3">
    <location>
        <begin position="4"/>
        <end position="287"/>
    </location>
</feature>
<evidence type="ECO:0000259" key="3">
    <source>
        <dbReference type="SMART" id="SM00129"/>
    </source>
</evidence>
<dbReference type="SUPFAM" id="SSF52540">
    <property type="entry name" value="P-loop containing nucleoside triphosphate hydrolases"/>
    <property type="match status" value="1"/>
</dbReference>
<feature type="coiled-coil region" evidence="1">
    <location>
        <begin position="568"/>
        <end position="710"/>
    </location>
</feature>
<name>A0A4Z1SYL7_GIAMU</name>
<sequence length="765" mass="84805">MRRRCWLRIRPAIGSELDRARTLHTSSDGQAVSILGEREVSFRADQILSTGFTQQLLFSTLVSPLIDEALLEDRVPTLLICGPRGTGKSYTIEGSSRDEALVGLLYNTVSYLMANEAGVVDISCLGFTPSETSCLNLLTPAETAIAVAPLFNTRAYPSVAFPGCGISVGTATDVFDLIRLSRRHAALTSPNSWYHKLWIIDCQIKGQTGRILYVDLAVFPTHKGYDASLTSLLGRIFTDINQGKEEGLPLREHRLLSVLRDSFHPTLGSLATLLCLSEITTQEEVEPCISLLNSLSVPKTWGSGTQQSPARPSSIMMRGSQGMTTSQEVESSGLRDASLQYVTEQIKSSNKIIRGLLDTSRTAMEKPNENVSRLATSNGLAESVRVEDCPDDVLHSAHVAHLEREEKVASILNAVPIPPKITTENPAPDARDVTERTLGLSQLEYIQSLEADLGKRKSQMRQLELLLKESLKQNEAQLTKNEALNKLVGELRARIDESVAAEPVHTNQSRFEELEKALRLKDDKIFSLSGQLTQLKRLLDQAASCQAYADSLNMTIKPTMQNVNDERADALVLELAEREAELEATREAHQETIERLEKAQQAANDHEQTVAELNYYKGLSTERASRIQSLTDETERLRAENTVLSAENTRLQDTLTQTNLQLEEVRLRAESADVLQEQTANLTQRCQDLERRYEAALEEQRTLQREAEARATTIESLSRQVGYLRGIERTLADGTLNGDRPGASSSFTRLSGRVQPMADSLECEF</sequence>
<dbReference type="OrthoDB" id="10252167at2759"/>
<reference evidence="4 5" key="1">
    <citation type="submission" date="2019-05" db="EMBL/GenBank/DDBJ databases">
        <title>The compact genome of Giardia muris reveals important steps in the evolution of intestinal protozoan parasites.</title>
        <authorList>
            <person name="Xu F."/>
            <person name="Jimenez-Gonzalez A."/>
            <person name="Einarsson E."/>
            <person name="Astvaldsson A."/>
            <person name="Peirasmaki D."/>
            <person name="Eckmann L."/>
            <person name="Andersson J.O."/>
            <person name="Svard S.G."/>
            <person name="Jerlstrom-Hultqvist J."/>
        </authorList>
    </citation>
    <scope>NUCLEOTIDE SEQUENCE [LARGE SCALE GENOMIC DNA]</scope>
    <source>
        <strain evidence="4 5">Roberts-Thomson</strain>
    </source>
</reference>
<dbReference type="InterPro" id="IPR036961">
    <property type="entry name" value="Kinesin_motor_dom_sf"/>
</dbReference>
<dbReference type="GO" id="GO:0008017">
    <property type="term" value="F:microtubule binding"/>
    <property type="evidence" value="ECO:0007669"/>
    <property type="project" value="InterPro"/>
</dbReference>
<protein>
    <submittedName>
        <fullName evidence="4">Putative Spindle pole protein</fullName>
    </submittedName>
</protein>
<dbReference type="VEuPathDB" id="GiardiaDB:GMRT_10168"/>
<dbReference type="InterPro" id="IPR027417">
    <property type="entry name" value="P-loop_NTPase"/>
</dbReference>
<dbReference type="AlphaFoldDB" id="A0A4Z1SYL7"/>
<organism evidence="4 5">
    <name type="scientific">Giardia muris</name>
    <dbReference type="NCBI Taxonomy" id="5742"/>
    <lineage>
        <taxon>Eukaryota</taxon>
        <taxon>Metamonada</taxon>
        <taxon>Diplomonadida</taxon>
        <taxon>Hexamitidae</taxon>
        <taxon>Giardiinae</taxon>
        <taxon>Giardia</taxon>
    </lineage>
</organism>
<proteinExistence type="predicted"/>
<evidence type="ECO:0000313" key="5">
    <source>
        <dbReference type="Proteomes" id="UP000315496"/>
    </source>
</evidence>
<dbReference type="GO" id="GO:0007018">
    <property type="term" value="P:microtubule-based movement"/>
    <property type="evidence" value="ECO:0007669"/>
    <property type="project" value="InterPro"/>
</dbReference>